<dbReference type="AlphaFoldDB" id="A0A1I2MZH8"/>
<name>A0A1I2MZH8_9BACL</name>
<evidence type="ECO:0000313" key="3">
    <source>
        <dbReference type="Proteomes" id="UP000198752"/>
    </source>
</evidence>
<dbReference type="Proteomes" id="UP000198752">
    <property type="component" value="Unassembled WGS sequence"/>
</dbReference>
<gene>
    <name evidence="2" type="ORF">SAMN02982927_00076</name>
</gene>
<evidence type="ECO:0000313" key="2">
    <source>
        <dbReference type="EMBL" id="SFF94716.1"/>
    </source>
</evidence>
<protein>
    <submittedName>
        <fullName evidence="2">Uncharacterized protein</fullName>
    </submittedName>
</protein>
<proteinExistence type="predicted"/>
<keyword evidence="3" id="KW-1185">Reference proteome</keyword>
<dbReference type="STRING" id="269670.SAMN02982927_00076"/>
<dbReference type="EMBL" id="FOOY01000003">
    <property type="protein sequence ID" value="SFF94716.1"/>
    <property type="molecule type" value="Genomic_DNA"/>
</dbReference>
<sequence>MIYEIELFVQDKLDDSKPHLAKVISVLAENQSGGARAPAGAQAKGDPADYSLSEEAPGLPAASEQPKRRFSTEKTRTNNTWLEIKDRALPGFSNFERSGIIYSSWQILTFSIDRKGVYFHA</sequence>
<dbReference type="RefSeq" id="WP_093668958.1">
    <property type="nucleotide sequence ID" value="NZ_FOOY01000003.1"/>
</dbReference>
<accession>A0A1I2MZH8</accession>
<feature type="region of interest" description="Disordered" evidence="1">
    <location>
        <begin position="31"/>
        <end position="74"/>
    </location>
</feature>
<evidence type="ECO:0000256" key="1">
    <source>
        <dbReference type="SAM" id="MobiDB-lite"/>
    </source>
</evidence>
<feature type="compositionally biased region" description="Basic and acidic residues" evidence="1">
    <location>
        <begin position="65"/>
        <end position="74"/>
    </location>
</feature>
<reference evidence="3" key="1">
    <citation type="submission" date="2016-10" db="EMBL/GenBank/DDBJ databases">
        <authorList>
            <person name="Varghese N."/>
            <person name="Submissions S."/>
        </authorList>
    </citation>
    <scope>NUCLEOTIDE SEQUENCE [LARGE SCALE GENOMIC DNA]</scope>
    <source>
        <strain evidence="3">ATCC 700379</strain>
    </source>
</reference>
<organism evidence="2 3">
    <name type="scientific">Sporolactobacillus nakayamae</name>
    <dbReference type="NCBI Taxonomy" id="269670"/>
    <lineage>
        <taxon>Bacteria</taxon>
        <taxon>Bacillati</taxon>
        <taxon>Bacillota</taxon>
        <taxon>Bacilli</taxon>
        <taxon>Bacillales</taxon>
        <taxon>Sporolactobacillaceae</taxon>
        <taxon>Sporolactobacillus</taxon>
    </lineage>
</organism>